<protein>
    <recommendedName>
        <fullName evidence="1">AprE-like beta-barrel domain-containing protein</fullName>
    </recommendedName>
</protein>
<dbReference type="Proteomes" id="UP001179614">
    <property type="component" value="Chromosome"/>
</dbReference>
<evidence type="ECO:0000313" key="3">
    <source>
        <dbReference type="Proteomes" id="UP001179614"/>
    </source>
</evidence>
<evidence type="ECO:0000259" key="1">
    <source>
        <dbReference type="Pfam" id="PF26002"/>
    </source>
</evidence>
<proteinExistence type="predicted"/>
<dbReference type="Gene3D" id="2.40.30.170">
    <property type="match status" value="1"/>
</dbReference>
<dbReference type="Pfam" id="PF26002">
    <property type="entry name" value="Beta-barrel_AprE"/>
    <property type="match status" value="1"/>
</dbReference>
<accession>A0ABY7MST9</accession>
<feature type="domain" description="AprE-like beta-barrel" evidence="1">
    <location>
        <begin position="5"/>
        <end position="87"/>
    </location>
</feature>
<organism evidence="2 3">
    <name type="scientific">Bradyrhizobium xenonodulans</name>
    <dbReference type="NCBI Taxonomy" id="2736875"/>
    <lineage>
        <taxon>Bacteria</taxon>
        <taxon>Pseudomonadati</taxon>
        <taxon>Pseudomonadota</taxon>
        <taxon>Alphaproteobacteria</taxon>
        <taxon>Hyphomicrobiales</taxon>
        <taxon>Nitrobacteraceae</taxon>
        <taxon>Bradyrhizobium</taxon>
    </lineage>
</organism>
<dbReference type="InterPro" id="IPR058982">
    <property type="entry name" value="Beta-barrel_AprE"/>
</dbReference>
<name>A0ABY7MST9_9BRAD</name>
<sequence>MIDPIEAQVGVEDISDVHPDTRAEVHLTAYKQPIIPIIHGDVIQVSAGRLTDPKSSAPHYTAFVRIDRDELAAMPNVRLCPGMPATIPTVQRTAFEYNVGPLVIIQSVIPIEVGAAFIAATLPTARNHRLQIILRLLLCLALMCGNADARLDALRGIRER</sequence>
<reference evidence="2" key="1">
    <citation type="submission" date="2021-12" db="EMBL/GenBank/DDBJ databases">
        <title>Bradyrhizobium xenonodulans sp. nov.</title>
        <authorList>
            <person name="Claassens R."/>
            <person name="Venter S.N."/>
            <person name="Beukes C.W."/>
            <person name="Stepkowski T."/>
            <person name="Steenkamp E.T."/>
        </authorList>
    </citation>
    <scope>NUCLEOTIDE SEQUENCE</scope>
    <source>
        <strain evidence="2">14AB</strain>
    </source>
</reference>
<keyword evidence="3" id="KW-1185">Reference proteome</keyword>
<evidence type="ECO:0000313" key="2">
    <source>
        <dbReference type="EMBL" id="WBL81471.1"/>
    </source>
</evidence>
<dbReference type="PRINTS" id="PR01490">
    <property type="entry name" value="RTXTOXIND"/>
</dbReference>
<dbReference type="EMBL" id="CP089391">
    <property type="protein sequence ID" value="WBL81471.1"/>
    <property type="molecule type" value="Genomic_DNA"/>
</dbReference>
<dbReference type="RefSeq" id="WP_270170123.1">
    <property type="nucleotide sequence ID" value="NZ_CP089391.1"/>
</dbReference>
<gene>
    <name evidence="2" type="ORF">I3J27_13990</name>
</gene>